<name>A0A127A4N0_9MICC</name>
<evidence type="ECO:0000313" key="2">
    <source>
        <dbReference type="Proteomes" id="UP000070134"/>
    </source>
</evidence>
<dbReference type="STRING" id="37927.SA2016_3791"/>
<gene>
    <name evidence="1" type="ORF">SA2016_3791</name>
</gene>
<sequence>MTKPSTAMAQPTVRNGAVAWTGDNPFIYLKRDPQEPWNSLSLYFRIASSPYGSGRAAIVVENPYQAEDPSACRLVLTDNAEMARFLVREFVSRFLLFRPSPVMDQLEYVDGARFEETLDGDDWTEQASAGGRSIALTWRGLGEPFAVDVPGPESGTGAHEMFAVFRIAQAGEVTVDGRRLPGSTVERDFLNGRGQSAGFAMSETWVEDL</sequence>
<organism evidence="1 2">
    <name type="scientific">Sinomonas atrocyanea</name>
    <dbReference type="NCBI Taxonomy" id="37927"/>
    <lineage>
        <taxon>Bacteria</taxon>
        <taxon>Bacillati</taxon>
        <taxon>Actinomycetota</taxon>
        <taxon>Actinomycetes</taxon>
        <taxon>Micrococcales</taxon>
        <taxon>Micrococcaceae</taxon>
        <taxon>Sinomonas</taxon>
    </lineage>
</organism>
<dbReference type="Proteomes" id="UP000070134">
    <property type="component" value="Chromosome"/>
</dbReference>
<accession>A0A127A4N0</accession>
<dbReference type="KEGG" id="satk:SA2016_3791"/>
<dbReference type="RefSeq" id="WP_218030621.1">
    <property type="nucleotide sequence ID" value="NZ_BJMO01000059.1"/>
</dbReference>
<protein>
    <submittedName>
        <fullName evidence="1">NAD-dependent dehydratase</fullName>
    </submittedName>
</protein>
<keyword evidence="2" id="KW-1185">Reference proteome</keyword>
<dbReference type="AlphaFoldDB" id="A0A127A4N0"/>
<proteinExistence type="predicted"/>
<dbReference type="EMBL" id="CP014518">
    <property type="protein sequence ID" value="AMM34448.1"/>
    <property type="molecule type" value="Genomic_DNA"/>
</dbReference>
<reference evidence="1 2" key="1">
    <citation type="submission" date="2016-02" db="EMBL/GenBank/DDBJ databases">
        <title>Complete genome of Sinomonas atrocyanea KCTC 3377.</title>
        <authorList>
            <person name="Kim K.M."/>
        </authorList>
    </citation>
    <scope>NUCLEOTIDE SEQUENCE [LARGE SCALE GENOMIC DNA]</scope>
    <source>
        <strain evidence="1 2">KCTC 3377</strain>
    </source>
</reference>
<dbReference type="PATRIC" id="fig|37927.3.peg.3886"/>
<evidence type="ECO:0000313" key="1">
    <source>
        <dbReference type="EMBL" id="AMM34448.1"/>
    </source>
</evidence>